<proteinExistence type="predicted"/>
<organism evidence="1 2">
    <name type="scientific">Allacma fusca</name>
    <dbReference type="NCBI Taxonomy" id="39272"/>
    <lineage>
        <taxon>Eukaryota</taxon>
        <taxon>Metazoa</taxon>
        <taxon>Ecdysozoa</taxon>
        <taxon>Arthropoda</taxon>
        <taxon>Hexapoda</taxon>
        <taxon>Collembola</taxon>
        <taxon>Symphypleona</taxon>
        <taxon>Sminthuridae</taxon>
        <taxon>Allacma</taxon>
    </lineage>
</organism>
<accession>A0A8J2PRH6</accession>
<feature type="non-terminal residue" evidence="1">
    <location>
        <position position="1"/>
    </location>
</feature>
<dbReference type="EMBL" id="CAJVCH010533822">
    <property type="protein sequence ID" value="CAG7824741.1"/>
    <property type="molecule type" value="Genomic_DNA"/>
</dbReference>
<name>A0A8J2PRH6_9HEXA</name>
<reference evidence="1" key="1">
    <citation type="submission" date="2021-06" db="EMBL/GenBank/DDBJ databases">
        <authorList>
            <person name="Hodson N. C."/>
            <person name="Mongue J. A."/>
            <person name="Jaron S. K."/>
        </authorList>
    </citation>
    <scope>NUCLEOTIDE SEQUENCE</scope>
</reference>
<protein>
    <submittedName>
        <fullName evidence="1">Uncharacterized protein</fullName>
    </submittedName>
</protein>
<evidence type="ECO:0000313" key="2">
    <source>
        <dbReference type="Proteomes" id="UP000708208"/>
    </source>
</evidence>
<comment type="caution">
    <text evidence="1">The sequence shown here is derived from an EMBL/GenBank/DDBJ whole genome shotgun (WGS) entry which is preliminary data.</text>
</comment>
<keyword evidence="2" id="KW-1185">Reference proteome</keyword>
<sequence>MKLSNLLESFLTDLQ</sequence>
<dbReference type="Proteomes" id="UP000708208">
    <property type="component" value="Unassembled WGS sequence"/>
</dbReference>
<evidence type="ECO:0000313" key="1">
    <source>
        <dbReference type="EMBL" id="CAG7824741.1"/>
    </source>
</evidence>
<gene>
    <name evidence="1" type="ORF">AFUS01_LOCUS34885</name>
</gene>